<dbReference type="InterPro" id="IPR019734">
    <property type="entry name" value="TPR_rpt"/>
</dbReference>
<feature type="repeat" description="TPR" evidence="4">
    <location>
        <begin position="129"/>
        <end position="162"/>
    </location>
</feature>
<dbReference type="PANTHER" id="PTHR45831">
    <property type="entry name" value="LD24721P"/>
    <property type="match status" value="1"/>
</dbReference>
<dbReference type="InterPro" id="IPR032374">
    <property type="entry name" value="SGTA_dimer"/>
</dbReference>
<organism evidence="7 8">
    <name type="scientific">Acrobeloides nanus</name>
    <dbReference type="NCBI Taxonomy" id="290746"/>
    <lineage>
        <taxon>Eukaryota</taxon>
        <taxon>Metazoa</taxon>
        <taxon>Ecdysozoa</taxon>
        <taxon>Nematoda</taxon>
        <taxon>Chromadorea</taxon>
        <taxon>Rhabditida</taxon>
        <taxon>Tylenchina</taxon>
        <taxon>Cephalobomorpha</taxon>
        <taxon>Cephaloboidea</taxon>
        <taxon>Cephalobidae</taxon>
        <taxon>Acrobeloides</taxon>
    </lineage>
</organism>
<dbReference type="PROSITE" id="PS50293">
    <property type="entry name" value="TPR_REGION"/>
    <property type="match status" value="1"/>
</dbReference>
<dbReference type="GO" id="GO:0016020">
    <property type="term" value="C:membrane"/>
    <property type="evidence" value="ECO:0007669"/>
    <property type="project" value="TreeGrafter"/>
</dbReference>
<feature type="region of interest" description="Disordered" evidence="5">
    <location>
        <begin position="277"/>
        <end position="355"/>
    </location>
</feature>
<evidence type="ECO:0000259" key="6">
    <source>
        <dbReference type="Pfam" id="PF16546"/>
    </source>
</evidence>
<feature type="repeat" description="TPR" evidence="4">
    <location>
        <begin position="163"/>
        <end position="196"/>
    </location>
</feature>
<evidence type="ECO:0000256" key="5">
    <source>
        <dbReference type="SAM" id="MobiDB-lite"/>
    </source>
</evidence>
<dbReference type="InterPro" id="IPR011990">
    <property type="entry name" value="TPR-like_helical_dom_sf"/>
</dbReference>
<name>A0A914D7T4_9BILA</name>
<evidence type="ECO:0000313" key="8">
    <source>
        <dbReference type="WBParaSite" id="ACRNAN_scaffold2050.g15002.t1"/>
    </source>
</evidence>
<dbReference type="Gene3D" id="1.25.40.10">
    <property type="entry name" value="Tetratricopeptide repeat domain"/>
    <property type="match status" value="1"/>
</dbReference>
<evidence type="ECO:0000256" key="2">
    <source>
        <dbReference type="ARBA" id="ARBA00022737"/>
    </source>
</evidence>
<dbReference type="Pfam" id="PF00515">
    <property type="entry name" value="TPR_1"/>
    <property type="match status" value="2"/>
</dbReference>
<dbReference type="GO" id="GO:0072380">
    <property type="term" value="C:TRC complex"/>
    <property type="evidence" value="ECO:0007669"/>
    <property type="project" value="TreeGrafter"/>
</dbReference>
<protein>
    <submittedName>
        <fullName evidence="8">SGTA homodimerisation domain-containing protein</fullName>
    </submittedName>
</protein>
<accession>A0A914D7T4</accession>
<sequence length="355" mass="38477">MSASGENKGKLSVDEKNLVVSFIQFLREKVSKNECTDDQIEGLEVAVQCLESAFGLTDKNYAFQPSKTLLEIFKTAEGLNIDEDFPTPTQAEIEQANRLKEEGNDLVKASKFEDAILRYNQAIKLNRDPIYFCNRAAAYCRLDQYDLAIQDCRTALALDPKYAKAYGRMGLALSCQLRYDQAVEAYKLALELEPENESYKNNLAIAQEKLEEAKKTFSENPQANPFAGGLGGMLGGLGGGMPPLDQILNNPQMMQFASQMMSDPNIQNMMSNMMGSFMPRGAAGGEAPASGGSGAGGAGMPNLQDLLQAGAQMAQQMQQANPELVEQLRRQFGGMGGENPDDNTGGGPGQNPPSQ</sequence>
<dbReference type="Proteomes" id="UP000887540">
    <property type="component" value="Unplaced"/>
</dbReference>
<evidence type="ECO:0000256" key="1">
    <source>
        <dbReference type="ARBA" id="ARBA00008175"/>
    </source>
</evidence>
<evidence type="ECO:0000313" key="7">
    <source>
        <dbReference type="Proteomes" id="UP000887540"/>
    </source>
</evidence>
<dbReference type="SMART" id="SM00028">
    <property type="entry name" value="TPR"/>
    <property type="match status" value="3"/>
</dbReference>
<dbReference type="WBParaSite" id="ACRNAN_scaffold2050.g15002.t1">
    <property type="protein sequence ID" value="ACRNAN_scaffold2050.g15002.t1"/>
    <property type="gene ID" value="ACRNAN_scaffold2050.g15002"/>
</dbReference>
<evidence type="ECO:0000256" key="4">
    <source>
        <dbReference type="PROSITE-ProRule" id="PRU00339"/>
    </source>
</evidence>
<comment type="similarity">
    <text evidence="1">Belongs to the SGT family.</text>
</comment>
<keyword evidence="3 4" id="KW-0802">TPR repeat</keyword>
<feature type="compositionally biased region" description="Low complexity" evidence="5">
    <location>
        <begin position="303"/>
        <end position="320"/>
    </location>
</feature>
<dbReference type="PANTHER" id="PTHR45831:SF2">
    <property type="entry name" value="LD24721P"/>
    <property type="match status" value="1"/>
</dbReference>
<keyword evidence="2" id="KW-0677">Repeat</keyword>
<reference evidence="8" key="1">
    <citation type="submission" date="2022-11" db="UniProtKB">
        <authorList>
            <consortium name="WormBaseParasite"/>
        </authorList>
    </citation>
    <scope>IDENTIFICATION</scope>
</reference>
<dbReference type="GO" id="GO:0006620">
    <property type="term" value="P:post-translational protein targeting to endoplasmic reticulum membrane"/>
    <property type="evidence" value="ECO:0007669"/>
    <property type="project" value="TreeGrafter"/>
</dbReference>
<keyword evidence="7" id="KW-1185">Reference proteome</keyword>
<dbReference type="InterPro" id="IPR047150">
    <property type="entry name" value="SGT"/>
</dbReference>
<dbReference type="SUPFAM" id="SSF48452">
    <property type="entry name" value="TPR-like"/>
    <property type="match status" value="1"/>
</dbReference>
<feature type="domain" description="SGTA homodimerisation" evidence="6">
    <location>
        <begin position="15"/>
        <end position="74"/>
    </location>
</feature>
<dbReference type="Pfam" id="PF16546">
    <property type="entry name" value="SGTA_dimer"/>
    <property type="match status" value="1"/>
</dbReference>
<proteinExistence type="inferred from homology"/>
<dbReference type="PROSITE" id="PS50005">
    <property type="entry name" value="TPR"/>
    <property type="match status" value="2"/>
</dbReference>
<dbReference type="GO" id="GO:0060090">
    <property type="term" value="F:molecular adaptor activity"/>
    <property type="evidence" value="ECO:0007669"/>
    <property type="project" value="TreeGrafter"/>
</dbReference>
<evidence type="ECO:0000256" key="3">
    <source>
        <dbReference type="ARBA" id="ARBA00022803"/>
    </source>
</evidence>
<dbReference type="AlphaFoldDB" id="A0A914D7T4"/>
<dbReference type="Gene3D" id="1.20.5.420">
    <property type="entry name" value="Immunoglobulin FC, subunit C"/>
    <property type="match status" value="1"/>
</dbReference>
<dbReference type="FunFam" id="1.25.40.10:FF:000732">
    <property type="entry name" value="Small Glutamine-rich Tetratrico repeat protein"/>
    <property type="match status" value="1"/>
</dbReference>